<dbReference type="STRING" id="1265861.BCAMP_11290"/>
<protein>
    <submittedName>
        <fullName evidence="7">Periplasmic binding protein</fullName>
    </submittedName>
</protein>
<accession>W7CG95</accession>
<keyword evidence="3" id="KW-0813">Transport</keyword>
<dbReference type="PANTHER" id="PTHR30532">
    <property type="entry name" value="IRON III DICITRATE-BINDING PERIPLASMIC PROTEIN"/>
    <property type="match status" value="1"/>
</dbReference>
<dbReference type="Pfam" id="PF01497">
    <property type="entry name" value="Peripla_BP_2"/>
    <property type="match status" value="1"/>
</dbReference>
<feature type="signal peptide" evidence="5">
    <location>
        <begin position="1"/>
        <end position="24"/>
    </location>
</feature>
<feature type="chain" id="PRO_5004892353" evidence="5">
    <location>
        <begin position="25"/>
        <end position="305"/>
    </location>
</feature>
<dbReference type="GO" id="GO:0030288">
    <property type="term" value="C:outer membrane-bounded periplasmic space"/>
    <property type="evidence" value="ECO:0007669"/>
    <property type="project" value="TreeGrafter"/>
</dbReference>
<evidence type="ECO:0000256" key="2">
    <source>
        <dbReference type="ARBA" id="ARBA00008814"/>
    </source>
</evidence>
<evidence type="ECO:0000256" key="3">
    <source>
        <dbReference type="ARBA" id="ARBA00022448"/>
    </source>
</evidence>
<evidence type="ECO:0000256" key="1">
    <source>
        <dbReference type="ARBA" id="ARBA00004196"/>
    </source>
</evidence>
<comment type="caution">
    <text evidence="7">The sequence shown here is derived from an EMBL/GenBank/DDBJ whole genome shotgun (WGS) entry which is preliminary data.</text>
</comment>
<dbReference type="RefSeq" id="WP_035315496.1">
    <property type="nucleotide sequence ID" value="NZ_AODH01000050.1"/>
</dbReference>
<dbReference type="GO" id="GO:1901678">
    <property type="term" value="P:iron coordination entity transport"/>
    <property type="evidence" value="ECO:0007669"/>
    <property type="project" value="UniProtKB-ARBA"/>
</dbReference>
<gene>
    <name evidence="7" type="ORF">BCAMP_11290</name>
</gene>
<feature type="domain" description="Fe/B12 periplasmic-binding" evidence="6">
    <location>
        <begin position="54"/>
        <end position="305"/>
    </location>
</feature>
<proteinExistence type="inferred from homology"/>
<comment type="similarity">
    <text evidence="2">Belongs to the bacterial solute-binding protein 8 family.</text>
</comment>
<comment type="subcellular location">
    <subcellularLocation>
        <location evidence="1">Cell envelope</location>
    </subcellularLocation>
</comment>
<dbReference type="AlphaFoldDB" id="W7CG95"/>
<evidence type="ECO:0000313" key="7">
    <source>
        <dbReference type="EMBL" id="EUJ35975.1"/>
    </source>
</evidence>
<dbReference type="InterPro" id="IPR002491">
    <property type="entry name" value="ABC_transptr_periplasmic_BD"/>
</dbReference>
<dbReference type="InterPro" id="IPR051313">
    <property type="entry name" value="Bact_iron-sidero_bind"/>
</dbReference>
<sequence>MKTKLMLVCIAALVLILTGCGTDAAKHTTAKAEPKTFTYQSEDGPIELPAKPQRIVVLSGFAGNVLKFSDKVVGVDSWSKMNPNFDKQLKNVTEVSEDDLESIIAVKPDLIIALQTVKGKEKLKKIAPTVLYTYGKLPYLEQALEIGKAINQEKAAAAWIKDYQARTKVAGKEVKAHIGEDATISILEKFNKQVTVFGDNWGRGSEVVYQEMGLKMPDIVKEKALKAGYYTLSNEELGNYMGDYVILSSASDADSSFQKTASFNAIPAVKNNRVINVESATFYFNDPLTLDFQLKTIKDALLKMN</sequence>
<reference evidence="7 8" key="1">
    <citation type="submission" date="2012-12" db="EMBL/GenBank/DDBJ databases">
        <title>Novel taxa of Listeriaceae from agricultural environments in the United States.</title>
        <authorList>
            <person name="den Bakker H.C."/>
            <person name="Allred A."/>
            <person name="Warchocki S."/>
            <person name="Wright E.M."/>
            <person name="Burrell A."/>
            <person name="Nightingale K.K."/>
            <person name="Kephart D."/>
            <person name="Wiedmann M."/>
        </authorList>
    </citation>
    <scope>NUCLEOTIDE SEQUENCE [LARGE SCALE GENOMIC DNA]</scope>
    <source>
        <strain evidence="7 8">FSL F6-1037</strain>
    </source>
</reference>
<keyword evidence="4 5" id="KW-0732">Signal</keyword>
<evidence type="ECO:0000313" key="8">
    <source>
        <dbReference type="Proteomes" id="UP000019243"/>
    </source>
</evidence>
<dbReference type="PROSITE" id="PS50983">
    <property type="entry name" value="FE_B12_PBP"/>
    <property type="match status" value="1"/>
</dbReference>
<name>W7CG95_9LIST</name>
<dbReference type="EMBL" id="AODH01000050">
    <property type="protein sequence ID" value="EUJ35975.1"/>
    <property type="molecule type" value="Genomic_DNA"/>
</dbReference>
<dbReference type="SUPFAM" id="SSF53807">
    <property type="entry name" value="Helical backbone' metal receptor"/>
    <property type="match status" value="1"/>
</dbReference>
<dbReference type="PROSITE" id="PS51257">
    <property type="entry name" value="PROKAR_LIPOPROTEIN"/>
    <property type="match status" value="1"/>
</dbReference>
<keyword evidence="8" id="KW-1185">Reference proteome</keyword>
<dbReference type="Gene3D" id="3.40.50.1980">
    <property type="entry name" value="Nitrogenase molybdenum iron protein domain"/>
    <property type="match status" value="2"/>
</dbReference>
<evidence type="ECO:0000256" key="5">
    <source>
        <dbReference type="SAM" id="SignalP"/>
    </source>
</evidence>
<organism evidence="7 8">
    <name type="scientific">Brochothrix campestris FSL F6-1037</name>
    <dbReference type="NCBI Taxonomy" id="1265861"/>
    <lineage>
        <taxon>Bacteria</taxon>
        <taxon>Bacillati</taxon>
        <taxon>Bacillota</taxon>
        <taxon>Bacilli</taxon>
        <taxon>Bacillales</taxon>
        <taxon>Listeriaceae</taxon>
        <taxon>Brochothrix</taxon>
    </lineage>
</organism>
<evidence type="ECO:0000259" key="6">
    <source>
        <dbReference type="PROSITE" id="PS50983"/>
    </source>
</evidence>
<dbReference type="Proteomes" id="UP000019243">
    <property type="component" value="Unassembled WGS sequence"/>
</dbReference>
<dbReference type="PANTHER" id="PTHR30532:SF26">
    <property type="entry name" value="IRON(3+)-HYDROXAMATE-BINDING PROTEIN FHUD"/>
    <property type="match status" value="1"/>
</dbReference>
<dbReference type="OrthoDB" id="2241086at2"/>
<dbReference type="PATRIC" id="fig|1265861.3.peg.2221"/>
<evidence type="ECO:0000256" key="4">
    <source>
        <dbReference type="ARBA" id="ARBA00022729"/>
    </source>
</evidence>